<evidence type="ECO:0000313" key="1">
    <source>
        <dbReference type="EMBL" id="GAG01629.1"/>
    </source>
</evidence>
<accession>X0U779</accession>
<evidence type="ECO:0008006" key="2">
    <source>
        <dbReference type="Google" id="ProtNLM"/>
    </source>
</evidence>
<feature type="non-terminal residue" evidence="1">
    <location>
        <position position="1"/>
    </location>
</feature>
<dbReference type="AlphaFoldDB" id="X0U779"/>
<proteinExistence type="predicted"/>
<dbReference type="SUPFAM" id="SSF49899">
    <property type="entry name" value="Concanavalin A-like lectins/glucanases"/>
    <property type="match status" value="1"/>
</dbReference>
<dbReference type="InterPro" id="IPR013320">
    <property type="entry name" value="ConA-like_dom_sf"/>
</dbReference>
<comment type="caution">
    <text evidence="1">The sequence shown here is derived from an EMBL/GenBank/DDBJ whole genome shotgun (WGS) entry which is preliminary data.</text>
</comment>
<protein>
    <recommendedName>
        <fullName evidence="2">3-keto-disaccharide hydrolase domain-containing protein</fullName>
    </recommendedName>
</protein>
<dbReference type="EMBL" id="BARS01029178">
    <property type="protein sequence ID" value="GAG01629.1"/>
    <property type="molecule type" value="Genomic_DNA"/>
</dbReference>
<dbReference type="PROSITE" id="PS00018">
    <property type="entry name" value="EF_HAND_1"/>
    <property type="match status" value="1"/>
</dbReference>
<organism evidence="1">
    <name type="scientific">marine sediment metagenome</name>
    <dbReference type="NCBI Taxonomy" id="412755"/>
    <lineage>
        <taxon>unclassified sequences</taxon>
        <taxon>metagenomes</taxon>
        <taxon>ecological metagenomes</taxon>
    </lineage>
</organism>
<dbReference type="InterPro" id="IPR018247">
    <property type="entry name" value="EF_Hand_1_Ca_BS"/>
</dbReference>
<reference evidence="1" key="1">
    <citation type="journal article" date="2014" name="Front. Microbiol.">
        <title>High frequency of phylogenetically diverse reductive dehalogenase-homologous genes in deep subseafloor sedimentary metagenomes.</title>
        <authorList>
            <person name="Kawai M."/>
            <person name="Futagami T."/>
            <person name="Toyoda A."/>
            <person name="Takaki Y."/>
            <person name="Nishi S."/>
            <person name="Hori S."/>
            <person name="Arai W."/>
            <person name="Tsubouchi T."/>
            <person name="Morono Y."/>
            <person name="Uchiyama I."/>
            <person name="Ito T."/>
            <person name="Fujiyama A."/>
            <person name="Inagaki F."/>
            <person name="Takami H."/>
        </authorList>
    </citation>
    <scope>NUCLEOTIDE SEQUENCE</scope>
    <source>
        <strain evidence="1">Expedition CK06-06</strain>
    </source>
</reference>
<dbReference type="Gene3D" id="2.60.120.560">
    <property type="entry name" value="Exo-inulinase, domain 1"/>
    <property type="match status" value="1"/>
</dbReference>
<sequence>TGFPVSDLNHDRRVNLNDFAVMANNWPSSNLMPLVFWTDFENGDLTGWQATDPDAWQIEDGHYGRVLALFKQSAYYPPYQSPHNINLVPAADVGSFILELQMHSTTNYYYGRDLCLIFGYQDPSHFYYAHIADTSDYAHNAIHIVNGAPRTSIVDTRNDGNSWEGGWHNVKLVRDVDKGTIEVYFDNMAEPVMTATDSTFGQGKVGIGSFDDTGQFDNIRLWGQ</sequence>
<name>X0U779_9ZZZZ</name>
<gene>
    <name evidence="1" type="ORF">S01H1_45636</name>
</gene>